<accession>A0A4D9DKD7</accession>
<evidence type="ECO:0000313" key="2">
    <source>
        <dbReference type="EMBL" id="TFJ96881.1"/>
    </source>
</evidence>
<name>A0A4D9DKD7_9SAUR</name>
<comment type="caution">
    <text evidence="2">The sequence shown here is derived from an EMBL/GenBank/DDBJ whole genome shotgun (WGS) entry which is preliminary data.</text>
</comment>
<sequence>MQVPTKPPRLPGEKRAVIGPGPPCLSCNFSPALQQWPRGLSWDESSADLTWESPQPGSAWREISPGQRLPFDISPPALGCGTRQSVGNSPWGSTHNKVF</sequence>
<dbReference type="GO" id="GO:0016301">
    <property type="term" value="F:kinase activity"/>
    <property type="evidence" value="ECO:0007669"/>
    <property type="project" value="UniProtKB-KW"/>
</dbReference>
<feature type="region of interest" description="Disordered" evidence="1">
    <location>
        <begin position="77"/>
        <end position="99"/>
    </location>
</feature>
<reference evidence="2 3" key="2">
    <citation type="submission" date="2019-04" db="EMBL/GenBank/DDBJ databases">
        <title>The genome sequence of big-headed turtle.</title>
        <authorList>
            <person name="Gong S."/>
        </authorList>
    </citation>
    <scope>NUCLEOTIDE SEQUENCE [LARGE SCALE GENOMIC DNA]</scope>
    <source>
        <strain evidence="2">DO16091913</strain>
        <tissue evidence="2">Muscle</tissue>
    </source>
</reference>
<feature type="compositionally biased region" description="Polar residues" evidence="1">
    <location>
        <begin position="82"/>
        <end position="99"/>
    </location>
</feature>
<evidence type="ECO:0000313" key="3">
    <source>
        <dbReference type="Proteomes" id="UP000297703"/>
    </source>
</evidence>
<evidence type="ECO:0000256" key="1">
    <source>
        <dbReference type="SAM" id="MobiDB-lite"/>
    </source>
</evidence>
<dbReference type="AlphaFoldDB" id="A0A4D9DKD7"/>
<dbReference type="EMBL" id="QXTE01000567">
    <property type="protein sequence ID" value="TFJ96881.1"/>
    <property type="molecule type" value="Genomic_DNA"/>
</dbReference>
<proteinExistence type="predicted"/>
<dbReference type="Proteomes" id="UP000297703">
    <property type="component" value="Unassembled WGS sequence"/>
</dbReference>
<gene>
    <name evidence="2" type="ORF">DR999_PMT21309</name>
</gene>
<keyword evidence="2" id="KW-0808">Transferase</keyword>
<organism evidence="2 3">
    <name type="scientific">Platysternon megacephalum</name>
    <name type="common">big-headed turtle</name>
    <dbReference type="NCBI Taxonomy" id="55544"/>
    <lineage>
        <taxon>Eukaryota</taxon>
        <taxon>Metazoa</taxon>
        <taxon>Chordata</taxon>
        <taxon>Craniata</taxon>
        <taxon>Vertebrata</taxon>
        <taxon>Euteleostomi</taxon>
        <taxon>Archelosauria</taxon>
        <taxon>Testudinata</taxon>
        <taxon>Testudines</taxon>
        <taxon>Cryptodira</taxon>
        <taxon>Durocryptodira</taxon>
        <taxon>Testudinoidea</taxon>
        <taxon>Platysternidae</taxon>
        <taxon>Platysternon</taxon>
    </lineage>
</organism>
<keyword evidence="2" id="KW-0418">Kinase</keyword>
<reference evidence="2 3" key="1">
    <citation type="submission" date="2019-04" db="EMBL/GenBank/DDBJ databases">
        <title>Draft genome of the big-headed turtle Platysternon megacephalum.</title>
        <authorList>
            <person name="Gong S."/>
        </authorList>
    </citation>
    <scope>NUCLEOTIDE SEQUENCE [LARGE SCALE GENOMIC DNA]</scope>
    <source>
        <strain evidence="2">DO16091913</strain>
        <tissue evidence="2">Muscle</tissue>
    </source>
</reference>
<protein>
    <submittedName>
        <fullName evidence="2">Phosphatidylinositol 4-kinase beta</fullName>
    </submittedName>
</protein>
<keyword evidence="3" id="KW-1185">Reference proteome</keyword>